<organism evidence="1 2">
    <name type="scientific">Ancylobacter polymorphus</name>
    <dbReference type="NCBI Taxonomy" id="223390"/>
    <lineage>
        <taxon>Bacteria</taxon>
        <taxon>Pseudomonadati</taxon>
        <taxon>Pseudomonadota</taxon>
        <taxon>Alphaproteobacteria</taxon>
        <taxon>Hyphomicrobiales</taxon>
        <taxon>Xanthobacteraceae</taxon>
        <taxon>Ancylobacter</taxon>
    </lineage>
</organism>
<dbReference type="RefSeq" id="WP_244376573.1">
    <property type="nucleotide sequence ID" value="NZ_CP083239.1"/>
</dbReference>
<sequence>MSGLCEQAPARLGKMRPLKVSLHFDGAGAMRLLNRLEALAAEGAFNEQAYAAFRRFGASALFEVYQYPARGDGGVSILVGLRATASLCEALPGYGRDLLPIGGVPA</sequence>
<accession>A0A9E6ZR14</accession>
<protein>
    <submittedName>
        <fullName evidence="1">Uncharacterized protein</fullName>
    </submittedName>
</protein>
<gene>
    <name evidence="1" type="ORF">K9D25_15730</name>
</gene>
<evidence type="ECO:0000313" key="1">
    <source>
        <dbReference type="EMBL" id="UOK70169.1"/>
    </source>
</evidence>
<dbReference type="AlphaFoldDB" id="A0A9E6ZR14"/>
<name>A0A9E6ZR14_9HYPH</name>
<dbReference type="Proteomes" id="UP000831684">
    <property type="component" value="Chromosome"/>
</dbReference>
<proteinExistence type="predicted"/>
<dbReference type="EMBL" id="CP083239">
    <property type="protein sequence ID" value="UOK70169.1"/>
    <property type="molecule type" value="Genomic_DNA"/>
</dbReference>
<dbReference type="KEGG" id="apol:K9D25_15730"/>
<reference evidence="1" key="1">
    <citation type="submission" date="2021-09" db="EMBL/GenBank/DDBJ databases">
        <title>Network and meta-omics reveal the key degrader and cooperation patterns in an efficient 1,4-dioxane-degrading microbial community.</title>
        <authorList>
            <person name="Dai C."/>
        </authorList>
    </citation>
    <scope>NUCLEOTIDE SEQUENCE</scope>
    <source>
        <strain evidence="1">ZM13</strain>
    </source>
</reference>
<evidence type="ECO:0000313" key="2">
    <source>
        <dbReference type="Proteomes" id="UP000831684"/>
    </source>
</evidence>